<evidence type="ECO:0000256" key="7">
    <source>
        <dbReference type="ARBA" id="ARBA00022763"/>
    </source>
</evidence>
<keyword evidence="6" id="KW-0479">Metal-binding</keyword>
<keyword evidence="8" id="KW-0378">Hydrolase</keyword>
<evidence type="ECO:0000256" key="14">
    <source>
        <dbReference type="ARBA" id="ARBA00046792"/>
    </source>
</evidence>
<keyword evidence="10" id="KW-0460">Magnesium</keyword>
<dbReference type="Gene3D" id="3.30.420.10">
    <property type="entry name" value="Ribonuclease H-like superfamily/Ribonuclease H"/>
    <property type="match status" value="1"/>
</dbReference>
<comment type="caution">
    <text evidence="17">The sequence shown here is derived from an EMBL/GenBank/DDBJ whole genome shotgun (WGS) entry which is preliminary data.</text>
</comment>
<proteinExistence type="predicted"/>
<dbReference type="CDD" id="cd06138">
    <property type="entry name" value="ExoI_N"/>
    <property type="match status" value="1"/>
</dbReference>
<evidence type="ECO:0000256" key="4">
    <source>
        <dbReference type="ARBA" id="ARBA00019900"/>
    </source>
</evidence>
<evidence type="ECO:0000259" key="15">
    <source>
        <dbReference type="PROSITE" id="PS51784"/>
    </source>
</evidence>
<gene>
    <name evidence="17" type="primary">sbcB</name>
    <name evidence="17" type="ORF">GCM10007387_53600</name>
</gene>
<evidence type="ECO:0000256" key="5">
    <source>
        <dbReference type="ARBA" id="ARBA00022722"/>
    </source>
</evidence>
<organism evidence="17 18">
    <name type="scientific">Pseudoduganella albidiflava</name>
    <dbReference type="NCBI Taxonomy" id="321983"/>
    <lineage>
        <taxon>Bacteria</taxon>
        <taxon>Pseudomonadati</taxon>
        <taxon>Pseudomonadota</taxon>
        <taxon>Betaproteobacteria</taxon>
        <taxon>Burkholderiales</taxon>
        <taxon>Oxalobacteraceae</taxon>
        <taxon>Telluria group</taxon>
        <taxon>Pseudoduganella</taxon>
    </lineage>
</organism>
<keyword evidence="12" id="KW-0234">DNA repair</keyword>
<feature type="domain" description="ExoI C-terminal" evidence="16">
    <location>
        <begin position="407"/>
        <end position="526"/>
    </location>
</feature>
<dbReference type="InterPro" id="IPR013620">
    <property type="entry name" value="Exonuc_1_SH3"/>
</dbReference>
<dbReference type="GO" id="GO:0003677">
    <property type="term" value="F:DNA binding"/>
    <property type="evidence" value="ECO:0007669"/>
    <property type="project" value="UniProtKB-KW"/>
</dbReference>
<dbReference type="GO" id="GO:0006281">
    <property type="term" value="P:DNA repair"/>
    <property type="evidence" value="ECO:0007669"/>
    <property type="project" value="UniProtKB-KW"/>
</dbReference>
<comment type="cofactor">
    <cofactor evidence="2">
        <name>Mg(2+)</name>
        <dbReference type="ChEBI" id="CHEBI:18420"/>
    </cofactor>
</comment>
<dbReference type="Gene3D" id="3.30.1520.20">
    <property type="entry name" value="Exonuclease ExoI, domain 2"/>
    <property type="match status" value="1"/>
</dbReference>
<comment type="subunit">
    <text evidence="14">Monomer. Interacts with ssb (via C-terminus); this interaction stimulates the exonuclease activity by recruiting the enzyme to its substrate.</text>
</comment>
<protein>
    <recommendedName>
        <fullName evidence="4">Exodeoxyribonuclease I</fullName>
        <ecNumber evidence="3">3.1.11.1</ecNumber>
    </recommendedName>
    <alternativeName>
        <fullName evidence="13">DNA deoxyribophosphodiesterase</fullName>
    </alternativeName>
</protein>
<dbReference type="PROSITE" id="PS51784">
    <property type="entry name" value="EXOI_SH3"/>
    <property type="match status" value="1"/>
</dbReference>
<dbReference type="PROSITE" id="PS51785">
    <property type="entry name" value="EXOI_C"/>
    <property type="match status" value="1"/>
</dbReference>
<dbReference type="Pfam" id="PF08411">
    <property type="entry name" value="ExoI_SH3"/>
    <property type="match status" value="1"/>
</dbReference>
<evidence type="ECO:0000256" key="9">
    <source>
        <dbReference type="ARBA" id="ARBA00022839"/>
    </source>
</evidence>
<dbReference type="NCBIfam" id="NF008746">
    <property type="entry name" value="PRK11779.1"/>
    <property type="match status" value="1"/>
</dbReference>
<keyword evidence="11" id="KW-0238">DNA-binding</keyword>
<dbReference type="InterPro" id="IPR038649">
    <property type="entry name" value="EXOI_SH3_sf"/>
</dbReference>
<accession>A0AA87XXB3</accession>
<dbReference type="FunFam" id="3.30.420.10:FF:000033">
    <property type="entry name" value="Exodeoxyribonuclease I"/>
    <property type="match status" value="1"/>
</dbReference>
<feature type="domain" description="ExoI SH3-like" evidence="15">
    <location>
        <begin position="246"/>
        <end position="405"/>
    </location>
</feature>
<dbReference type="Pfam" id="PF26016">
    <property type="entry name" value="ExoI_C"/>
    <property type="match status" value="1"/>
</dbReference>
<dbReference type="InterPro" id="IPR058561">
    <property type="entry name" value="Exonuc_1_C"/>
</dbReference>
<dbReference type="GO" id="GO:0046872">
    <property type="term" value="F:metal ion binding"/>
    <property type="evidence" value="ECO:0007669"/>
    <property type="project" value="UniProtKB-KW"/>
</dbReference>
<dbReference type="GO" id="GO:0008310">
    <property type="term" value="F:single-stranded DNA 3'-5' DNA exonuclease activity"/>
    <property type="evidence" value="ECO:0007669"/>
    <property type="project" value="UniProtKB-EC"/>
</dbReference>
<evidence type="ECO:0000313" key="18">
    <source>
        <dbReference type="Proteomes" id="UP000628442"/>
    </source>
</evidence>
<reference evidence="17" key="1">
    <citation type="journal article" date="2014" name="Int. J. Syst. Evol. Microbiol.">
        <title>Complete genome sequence of Corynebacterium casei LMG S-19264T (=DSM 44701T), isolated from a smear-ripened cheese.</title>
        <authorList>
            <consortium name="US DOE Joint Genome Institute (JGI-PGF)"/>
            <person name="Walter F."/>
            <person name="Albersmeier A."/>
            <person name="Kalinowski J."/>
            <person name="Ruckert C."/>
        </authorList>
    </citation>
    <scope>NUCLEOTIDE SEQUENCE</scope>
    <source>
        <strain evidence="17">KCTC 12343</strain>
    </source>
</reference>
<dbReference type="InterPro" id="IPR012337">
    <property type="entry name" value="RNaseH-like_sf"/>
</dbReference>
<evidence type="ECO:0000256" key="6">
    <source>
        <dbReference type="ARBA" id="ARBA00022723"/>
    </source>
</evidence>
<keyword evidence="5" id="KW-0540">Nuclease</keyword>
<dbReference type="InterPro" id="IPR034747">
    <property type="entry name" value="EXOI_SH3"/>
</dbReference>
<reference evidence="17" key="2">
    <citation type="submission" date="2022-12" db="EMBL/GenBank/DDBJ databases">
        <authorList>
            <person name="Sun Q."/>
            <person name="Kim S."/>
        </authorList>
    </citation>
    <scope>NUCLEOTIDE SEQUENCE</scope>
    <source>
        <strain evidence="17">KCTC 12343</strain>
    </source>
</reference>
<sequence>MIDTFSCIFARAAVTSPWLATFESVEMAFELREMLFATIISGYDTTKPLMSDHTFLWHDYETFGAVPRRDRPAQFAAIRTDADLNEIGEPVMLYCKPADDYLPDPQSCLITGITPQHALREGVPEHQFAATILDLFAEPGTIGVGYNTIRFDDEFTRFLFWRNLIDPYAREWQNGCGRWDLLDVVRMCHALRPDGIEWPQGDNGKTSFKLELLTSVNNLAHEAAHDALSDVRATIALARLIRDRQPRLWDFCLALRDKGRAADEMGLHLARELRKPFLHVSGMFPAERGCLALVWPLGVHPTNKNEVLVWDCSHDPRELFTLDAETIRTRLFSRADALPEGVTRLPIKSVHLNKSPMLVGNLKTLSADMARRWGIDLELALAHAQYAASGPDLSALWEQVFHRPPAEPADVDEDLYGGFIGKDDRRLLDSLRREAPHKLATMSPHFQDDRLAELLFRYRARNFPDTLSEQEHEHWEQHRAARLLEGAGGARSVDQLFGEIDTLAQQADERGEEILGALYDYAEMIVPQSY</sequence>
<dbReference type="EMBL" id="BMWV01000018">
    <property type="protein sequence ID" value="GGY64496.1"/>
    <property type="molecule type" value="Genomic_DNA"/>
</dbReference>
<dbReference type="InterPro" id="IPR036397">
    <property type="entry name" value="RNaseH_sf"/>
</dbReference>
<evidence type="ECO:0000256" key="11">
    <source>
        <dbReference type="ARBA" id="ARBA00023125"/>
    </source>
</evidence>
<keyword evidence="9" id="KW-0269">Exonuclease</keyword>
<evidence type="ECO:0000259" key="16">
    <source>
        <dbReference type="PROSITE" id="PS51785"/>
    </source>
</evidence>
<dbReference type="Gene3D" id="1.20.1280.70">
    <property type="entry name" value="Exonuclease ExoI, domain 3"/>
    <property type="match status" value="1"/>
</dbReference>
<evidence type="ECO:0000256" key="12">
    <source>
        <dbReference type="ARBA" id="ARBA00023204"/>
    </source>
</evidence>
<evidence type="ECO:0000256" key="10">
    <source>
        <dbReference type="ARBA" id="ARBA00022842"/>
    </source>
</evidence>
<dbReference type="SUPFAM" id="SSF53098">
    <property type="entry name" value="Ribonuclease H-like"/>
    <property type="match status" value="1"/>
</dbReference>
<evidence type="ECO:0000313" key="17">
    <source>
        <dbReference type="EMBL" id="GGY64496.1"/>
    </source>
</evidence>
<dbReference type="Pfam" id="PF00929">
    <property type="entry name" value="RNase_T"/>
    <property type="match status" value="1"/>
</dbReference>
<evidence type="ECO:0000256" key="13">
    <source>
        <dbReference type="ARBA" id="ARBA00031220"/>
    </source>
</evidence>
<dbReference type="AlphaFoldDB" id="A0AA87XXB3"/>
<evidence type="ECO:0000256" key="2">
    <source>
        <dbReference type="ARBA" id="ARBA00001946"/>
    </source>
</evidence>
<dbReference type="InterPro" id="IPR013520">
    <property type="entry name" value="Ribonucl_H"/>
</dbReference>
<dbReference type="Gene3D" id="1.10.287.1240">
    <property type="match status" value="1"/>
</dbReference>
<evidence type="ECO:0000256" key="1">
    <source>
        <dbReference type="ARBA" id="ARBA00000563"/>
    </source>
</evidence>
<dbReference type="Proteomes" id="UP000628442">
    <property type="component" value="Unassembled WGS sequence"/>
</dbReference>
<evidence type="ECO:0000256" key="8">
    <source>
        <dbReference type="ARBA" id="ARBA00022801"/>
    </source>
</evidence>
<keyword evidence="7" id="KW-0227">DNA damage</keyword>
<name>A0AA87XXB3_9BURK</name>
<dbReference type="EC" id="3.1.11.1" evidence="3"/>
<comment type="catalytic activity">
    <reaction evidence="1">
        <text>Exonucleolytic cleavage in the 3'- to 5'-direction to yield nucleoside 5'-phosphates.</text>
        <dbReference type="EC" id="3.1.11.1"/>
    </reaction>
</comment>
<evidence type="ECO:0000256" key="3">
    <source>
        <dbReference type="ARBA" id="ARBA00012108"/>
    </source>
</evidence>